<dbReference type="EMBL" id="CP094528">
    <property type="protein sequence ID" value="UOE44297.1"/>
    <property type="molecule type" value="Genomic_DNA"/>
</dbReference>
<feature type="transmembrane region" description="Helical" evidence="1">
    <location>
        <begin position="164"/>
        <end position="190"/>
    </location>
</feature>
<keyword evidence="1" id="KW-1133">Transmembrane helix</keyword>
<reference evidence="2 3" key="1">
    <citation type="submission" date="2022-03" db="EMBL/GenBank/DDBJ databases">
        <title>Mucilaginibacter sp. isolated from the gut of Protaetia brevitarsis seulensis larvae.</title>
        <authorList>
            <person name="Won M."/>
            <person name="Kim S.-J."/>
            <person name="Kwon S.-W."/>
        </authorList>
    </citation>
    <scope>NUCLEOTIDE SEQUENCE [LARGE SCALE GENOMIC DNA]</scope>
    <source>
        <strain evidence="2 3">CFWR-12</strain>
    </source>
</reference>
<dbReference type="RefSeq" id="WP_243555987.1">
    <property type="nucleotide sequence ID" value="NZ_CP094528.1"/>
</dbReference>
<feature type="transmembrane region" description="Helical" evidence="1">
    <location>
        <begin position="136"/>
        <end position="158"/>
    </location>
</feature>
<feature type="transmembrane region" description="Helical" evidence="1">
    <location>
        <begin position="20"/>
        <end position="43"/>
    </location>
</feature>
<feature type="transmembrane region" description="Helical" evidence="1">
    <location>
        <begin position="82"/>
        <end position="99"/>
    </location>
</feature>
<protein>
    <recommendedName>
        <fullName evidence="4">Integral membrane protein</fullName>
    </recommendedName>
</protein>
<feature type="transmembrane region" description="Helical" evidence="1">
    <location>
        <begin position="49"/>
        <end position="70"/>
    </location>
</feature>
<accession>A0ABY4C1H3</accession>
<evidence type="ECO:0008006" key="4">
    <source>
        <dbReference type="Google" id="ProtNLM"/>
    </source>
</evidence>
<name>A0ABY4C1H3_9MICO</name>
<sequence length="407" mass="41652">MNTGLRITQQELDPLGAVAARGLVLTGAVAATLLATGLTLVHAGELRSAPAAALGVLLVAIAGAMAVIGTSPARGPFTSERLGLVVVLAGGGAIAEFVSTAGEDRYLYDDYGAAVVGLLILVLAPFCSWRALALAGVLSAAVLSILVVGGTSIVVPLGPLPATILVRVAVVLAMSAAAAAYSASLAADVLRWQREANRAALARAVAAASGRSRPTAGRTSPVAVLSGEVLPFLAGVMTSDRISVDDADRARDLAEALRRAVREGVEATWLDDLASALTADEGIAIEVADEASDARSFTEDQRSAVAALLSWLAGGGRTSAVRVVLRRQEGAGTSASPPSVRRAARRFALDDAASSLGHVVIDATPGPRPPSRRELRRFASIARAFGMGARTAVTGENVMVELRYVIE</sequence>
<dbReference type="Proteomes" id="UP000832097">
    <property type="component" value="Chromosome"/>
</dbReference>
<proteinExistence type="predicted"/>
<feature type="transmembrane region" description="Helical" evidence="1">
    <location>
        <begin position="111"/>
        <end position="129"/>
    </location>
</feature>
<gene>
    <name evidence="2" type="ORF">MTO99_00420</name>
</gene>
<evidence type="ECO:0000313" key="3">
    <source>
        <dbReference type="Proteomes" id="UP000832097"/>
    </source>
</evidence>
<keyword evidence="3" id="KW-1185">Reference proteome</keyword>
<evidence type="ECO:0000256" key="1">
    <source>
        <dbReference type="SAM" id="Phobius"/>
    </source>
</evidence>
<organism evidence="2 3">
    <name type="scientific">Agromyces larvae</name>
    <dbReference type="NCBI Taxonomy" id="2929802"/>
    <lineage>
        <taxon>Bacteria</taxon>
        <taxon>Bacillati</taxon>
        <taxon>Actinomycetota</taxon>
        <taxon>Actinomycetes</taxon>
        <taxon>Micrococcales</taxon>
        <taxon>Microbacteriaceae</taxon>
        <taxon>Agromyces</taxon>
    </lineage>
</organism>
<evidence type="ECO:0000313" key="2">
    <source>
        <dbReference type="EMBL" id="UOE44297.1"/>
    </source>
</evidence>
<keyword evidence="1" id="KW-0472">Membrane</keyword>
<keyword evidence="1" id="KW-0812">Transmembrane</keyword>